<feature type="compositionally biased region" description="Low complexity" evidence="1">
    <location>
        <begin position="224"/>
        <end position="259"/>
    </location>
</feature>
<keyword evidence="3" id="KW-1185">Reference proteome</keyword>
<dbReference type="Gene3D" id="3.40.1440.10">
    <property type="entry name" value="GIY-YIG endonuclease"/>
    <property type="match status" value="1"/>
</dbReference>
<evidence type="ECO:0000313" key="3">
    <source>
        <dbReference type="Proteomes" id="UP000528457"/>
    </source>
</evidence>
<comment type="caution">
    <text evidence="2">The sequence shown here is derived from an EMBL/GenBank/DDBJ whole genome shotgun (WGS) entry which is preliminary data.</text>
</comment>
<protein>
    <submittedName>
        <fullName evidence="2">Colicin import membrane protein</fullName>
    </submittedName>
</protein>
<dbReference type="AlphaFoldDB" id="A0A7X0JSU6"/>
<name>A0A7X0JSU6_9GAMM</name>
<feature type="region of interest" description="Disordered" evidence="1">
    <location>
        <begin position="213"/>
        <end position="284"/>
    </location>
</feature>
<accession>A0A7X0JSU6</accession>
<reference evidence="2 3" key="1">
    <citation type="submission" date="2020-08" db="EMBL/GenBank/DDBJ databases">
        <title>Genomic Encyclopedia of Type Strains, Phase IV (KMG-IV): sequencing the most valuable type-strain genomes for metagenomic binning, comparative biology and taxonomic classification.</title>
        <authorList>
            <person name="Goeker M."/>
        </authorList>
    </citation>
    <scope>NUCLEOTIDE SEQUENCE [LARGE SCALE GENOMIC DNA]</scope>
    <source>
        <strain evidence="2 3">DSM 22368</strain>
    </source>
</reference>
<proteinExistence type="predicted"/>
<dbReference type="RefSeq" id="WP_166850256.1">
    <property type="nucleotide sequence ID" value="NZ_JAAONY010000001.1"/>
</dbReference>
<sequence>MFVFTVSCDETQNVYVGSAKESIEAQWAAIVAAADEGQEGALQAAIRLHGVEKFTVEEWAFAENSRELRELLAEARDALGAKPIKLLRGSDAAVKRSGATQVSSDIRELFSMAKAEYESELVEELIPAESLEKKSKVTTSETPSSKKNELPTSLVGAAESSEKLSSGRSGSASKEKRIKEAIHAEREQRAVLRQQQASQEAKEMQAILLQIEQRRLAQKKKPTSKSTKSKSSLRSAVSSKPPKSAASSAAGSKAASAKTASRKSTETNVAVAKGRTGSSLKEKRIKEAIAQEKAAIEAAKRQQAESQADEMAAILNRLDERNKAAASYKRKL</sequence>
<dbReference type="Proteomes" id="UP000528457">
    <property type="component" value="Unassembled WGS sequence"/>
</dbReference>
<evidence type="ECO:0000256" key="1">
    <source>
        <dbReference type="SAM" id="MobiDB-lite"/>
    </source>
</evidence>
<dbReference type="InParanoid" id="A0A7X0JSU6"/>
<dbReference type="InterPro" id="IPR035901">
    <property type="entry name" value="GIY-YIG_endonuc_sf"/>
</dbReference>
<organism evidence="2 3">
    <name type="scientific">Pseudoteredinibacter isoporae</name>
    <dbReference type="NCBI Taxonomy" id="570281"/>
    <lineage>
        <taxon>Bacteria</taxon>
        <taxon>Pseudomonadati</taxon>
        <taxon>Pseudomonadota</taxon>
        <taxon>Gammaproteobacteria</taxon>
        <taxon>Cellvibrionales</taxon>
        <taxon>Cellvibrionaceae</taxon>
        <taxon>Pseudoteredinibacter</taxon>
    </lineage>
</organism>
<feature type="compositionally biased region" description="Low complexity" evidence="1">
    <location>
        <begin position="163"/>
        <end position="172"/>
    </location>
</feature>
<gene>
    <name evidence="2" type="ORF">HNR48_001058</name>
</gene>
<feature type="region of interest" description="Disordered" evidence="1">
    <location>
        <begin position="132"/>
        <end position="176"/>
    </location>
</feature>
<evidence type="ECO:0000313" key="2">
    <source>
        <dbReference type="EMBL" id="MBB6520780.1"/>
    </source>
</evidence>
<dbReference type="EMBL" id="JACHHT010000001">
    <property type="protein sequence ID" value="MBB6520780.1"/>
    <property type="molecule type" value="Genomic_DNA"/>
</dbReference>